<accession>A0AAE0YH42</accession>
<gene>
    <name evidence="1" type="ORF">RRG08_043519</name>
</gene>
<evidence type="ECO:0000313" key="1">
    <source>
        <dbReference type="EMBL" id="KAK3743787.1"/>
    </source>
</evidence>
<proteinExistence type="predicted"/>
<dbReference type="Proteomes" id="UP001283361">
    <property type="component" value="Unassembled WGS sequence"/>
</dbReference>
<evidence type="ECO:0000313" key="2">
    <source>
        <dbReference type="Proteomes" id="UP001283361"/>
    </source>
</evidence>
<reference evidence="1" key="1">
    <citation type="journal article" date="2023" name="G3 (Bethesda)">
        <title>A reference genome for the long-term kleptoplast-retaining sea slug Elysia crispata morphotype clarki.</title>
        <authorList>
            <person name="Eastman K.E."/>
            <person name="Pendleton A.L."/>
            <person name="Shaikh M.A."/>
            <person name="Suttiyut T."/>
            <person name="Ogas R."/>
            <person name="Tomko P."/>
            <person name="Gavelis G."/>
            <person name="Widhalm J.R."/>
            <person name="Wisecaver J.H."/>
        </authorList>
    </citation>
    <scope>NUCLEOTIDE SEQUENCE</scope>
    <source>
        <strain evidence="1">ECLA1</strain>
    </source>
</reference>
<protein>
    <submittedName>
        <fullName evidence="1">Uncharacterized protein</fullName>
    </submittedName>
</protein>
<keyword evidence="2" id="KW-1185">Reference proteome</keyword>
<sequence>MTTSTCPHICKAGRARLEASVAAIWTDLLSPRSVAGSEHRTHHMIVNNQYHIIHTELWKTVSKITQQRHHTGSCCPDLFYAIVASSTFDDFTVE</sequence>
<dbReference type="EMBL" id="JAWDGP010006298">
    <property type="protein sequence ID" value="KAK3743787.1"/>
    <property type="molecule type" value="Genomic_DNA"/>
</dbReference>
<dbReference type="AlphaFoldDB" id="A0AAE0YH42"/>
<organism evidence="1 2">
    <name type="scientific">Elysia crispata</name>
    <name type="common">lettuce slug</name>
    <dbReference type="NCBI Taxonomy" id="231223"/>
    <lineage>
        <taxon>Eukaryota</taxon>
        <taxon>Metazoa</taxon>
        <taxon>Spiralia</taxon>
        <taxon>Lophotrochozoa</taxon>
        <taxon>Mollusca</taxon>
        <taxon>Gastropoda</taxon>
        <taxon>Heterobranchia</taxon>
        <taxon>Euthyneura</taxon>
        <taxon>Panpulmonata</taxon>
        <taxon>Sacoglossa</taxon>
        <taxon>Placobranchoidea</taxon>
        <taxon>Plakobranchidae</taxon>
        <taxon>Elysia</taxon>
    </lineage>
</organism>
<comment type="caution">
    <text evidence="1">The sequence shown here is derived from an EMBL/GenBank/DDBJ whole genome shotgun (WGS) entry which is preliminary data.</text>
</comment>
<name>A0AAE0YH42_9GAST</name>